<dbReference type="InterPro" id="IPR008271">
    <property type="entry name" value="Ser/Thr_kinase_AS"/>
</dbReference>
<dbReference type="FunFam" id="3.30.200.20:FF:000075">
    <property type="entry name" value="Probable serine/threonine-protein kinase WNK1"/>
    <property type="match status" value="1"/>
</dbReference>
<dbReference type="Gene3D" id="1.10.510.10">
    <property type="entry name" value="Transferase(Phosphotransferase) domain 1"/>
    <property type="match status" value="1"/>
</dbReference>
<proteinExistence type="predicted"/>
<feature type="region of interest" description="Disordered" evidence="9">
    <location>
        <begin position="719"/>
        <end position="763"/>
    </location>
</feature>
<evidence type="ECO:0000256" key="6">
    <source>
        <dbReference type="ARBA" id="ARBA00022840"/>
    </source>
</evidence>
<evidence type="ECO:0000256" key="9">
    <source>
        <dbReference type="SAM" id="MobiDB-lite"/>
    </source>
</evidence>
<dbReference type="FunFam" id="1.10.510.10:FF:001565">
    <property type="entry name" value="WNK protein kinase"/>
    <property type="match status" value="1"/>
</dbReference>
<dbReference type="PANTHER" id="PTHR13902">
    <property type="entry name" value="SERINE/THREONINE-PROTEIN KINASE WNK WITH NO LYSINE -RELATED"/>
    <property type="match status" value="1"/>
</dbReference>
<dbReference type="Proteomes" id="UP000256970">
    <property type="component" value="Unassembled WGS sequence"/>
</dbReference>
<dbReference type="CDD" id="cd13983">
    <property type="entry name" value="STKc_WNK"/>
    <property type="match status" value="1"/>
</dbReference>
<feature type="region of interest" description="Disordered" evidence="9">
    <location>
        <begin position="923"/>
        <end position="942"/>
    </location>
</feature>
<dbReference type="PROSITE" id="PS00108">
    <property type="entry name" value="PROTEIN_KINASE_ST"/>
    <property type="match status" value="1"/>
</dbReference>
<sequence>MAALIQRQCCPLRPAVAFLTSGDHNADAVETDPSQRYLRYPVLLGRGACKRVYKAFDQVEGIEVAWNQVDLGSHLDQESRERLFSEIHVLKSLKHRNIMSFFDWWYDGSSQTINFITEYFTSGNLRQYRKKHKLISEQAIKRWAFQILEGLLYLHAHDPPIVHRDLKCDNILVNGTSGQVKIADLGLANCQRGLSVVGTPEFMAPEIYDEVYDEKVDIYSFGMCMLELATLEYPYSECRSVPAIFRKVSQGIPPAALSKVSSQSLRDFVTLCINPNPVKRPSALDLLKHEFFDSLKLDASNMGSPTHAAKGGCFGLPFGSCGNLQALGSSHASSSHARSLRAGASASCSGKLNEASVTNAVCASSSPGSTEVSASSRTAAVTTGLQAAAAALANPPAASSSSSSAMASSTCVCIAQAADAGNSSSKGTGFREVSSSSFKQSSQQQQQQQQQSGVADSTSDSGNRFSERTAAVRPNRLDMQLLQDDTDGGGGSSSYVRGTTVCLAALGKSKTANDSGEDSDDEVLVSLEDVLAPHPEDLLDPETYHLHSQLTHASSGCMVMSHAGWPIAAGAEMPLESRLSGFQGLVARPDASGVSVTGSDALAGMLSRYASSVAAQHQQLQHMLQMQQQQQPQQQQLQQQHSLQGALALAVAGAQCGESSLPAAVLCESPAPAAEHRFTFATPSPISTAEQQSLNVLCAPLLSSDGAVDAADADVALLGNNSSSGTATSTRRSSSCDAPVSSSFIRRRGQLPPGARSGANSTSGSILSVSAPLFSSRREAAALAGALASNSGAVRRTADSPTFRATADNAAESPRHLLRTLSNSNHMRNAGALAAAGLLQMSPGLYLTTPPLLGKLLSKKARNFQGMGSAAAAAGPQCHHGRGPSHDSLASWEFSQLSVSSAAVEQLQQLDASGACLTERSRAGSWDATGQPGSAVSVWPIKPEHGKGTGALSSWRVDEDAAAAPLAAVYGDPAAATRPAAVQLSSDAVAATPLLSPAAVGLAAADAVFSSSMGSSPAAGASPECGMPGGFGKILVRRRFARNLHPVALTIKRSASV</sequence>
<keyword evidence="4" id="KW-0547">Nucleotide-binding</keyword>
<dbReference type="InterPro" id="IPR000719">
    <property type="entry name" value="Prot_kinase_dom"/>
</dbReference>
<keyword evidence="12" id="KW-1185">Reference proteome</keyword>
<dbReference type="Gene3D" id="3.30.200.20">
    <property type="entry name" value="Phosphorylase Kinase, domain 1"/>
    <property type="match status" value="1"/>
</dbReference>
<dbReference type="Pfam" id="PF00069">
    <property type="entry name" value="Pkinase"/>
    <property type="match status" value="1"/>
</dbReference>
<feature type="compositionally biased region" description="Low complexity" evidence="9">
    <location>
        <begin position="719"/>
        <end position="735"/>
    </location>
</feature>
<dbReference type="AlphaFoldDB" id="A0A383WMD2"/>
<dbReference type="SMART" id="SM00220">
    <property type="entry name" value="S_TKc"/>
    <property type="match status" value="1"/>
</dbReference>
<evidence type="ECO:0000313" key="12">
    <source>
        <dbReference type="Proteomes" id="UP000256970"/>
    </source>
</evidence>
<keyword evidence="6" id="KW-0067">ATP-binding</keyword>
<gene>
    <name evidence="11" type="ORF">BQ4739_LOCUS18622</name>
</gene>
<organism evidence="11 12">
    <name type="scientific">Tetradesmus obliquus</name>
    <name type="common">Green alga</name>
    <name type="synonym">Acutodesmus obliquus</name>
    <dbReference type="NCBI Taxonomy" id="3088"/>
    <lineage>
        <taxon>Eukaryota</taxon>
        <taxon>Viridiplantae</taxon>
        <taxon>Chlorophyta</taxon>
        <taxon>core chlorophytes</taxon>
        <taxon>Chlorophyceae</taxon>
        <taxon>CS clade</taxon>
        <taxon>Sphaeropleales</taxon>
        <taxon>Scenedesmaceae</taxon>
        <taxon>Tetradesmus</taxon>
    </lineage>
</organism>
<feature type="compositionally biased region" description="Polar residues" evidence="9">
    <location>
        <begin position="453"/>
        <end position="464"/>
    </location>
</feature>
<evidence type="ECO:0000256" key="2">
    <source>
        <dbReference type="ARBA" id="ARBA00022527"/>
    </source>
</evidence>
<feature type="compositionally biased region" description="Low complexity" evidence="9">
    <location>
        <begin position="434"/>
        <end position="452"/>
    </location>
</feature>
<feature type="domain" description="Protein kinase" evidence="10">
    <location>
        <begin position="38"/>
        <end position="292"/>
    </location>
</feature>
<dbReference type="GO" id="GO:0004674">
    <property type="term" value="F:protein serine/threonine kinase activity"/>
    <property type="evidence" value="ECO:0007669"/>
    <property type="project" value="UniProtKB-KW"/>
</dbReference>
<name>A0A383WMD2_TETOB</name>
<dbReference type="EMBL" id="FNXT01001315">
    <property type="protein sequence ID" value="SZX78329.1"/>
    <property type="molecule type" value="Genomic_DNA"/>
</dbReference>
<reference evidence="11 12" key="1">
    <citation type="submission" date="2016-10" db="EMBL/GenBank/DDBJ databases">
        <authorList>
            <person name="Cai Z."/>
        </authorList>
    </citation>
    <scope>NUCLEOTIDE SEQUENCE [LARGE SCALE GENOMIC DNA]</scope>
</reference>
<keyword evidence="3" id="KW-0808">Transferase</keyword>
<keyword evidence="2" id="KW-0723">Serine/threonine-protein kinase</keyword>
<comment type="catalytic activity">
    <reaction evidence="8">
        <text>L-seryl-[protein] + ATP = O-phospho-L-seryl-[protein] + ADP + H(+)</text>
        <dbReference type="Rhea" id="RHEA:17989"/>
        <dbReference type="Rhea" id="RHEA-COMP:9863"/>
        <dbReference type="Rhea" id="RHEA-COMP:11604"/>
        <dbReference type="ChEBI" id="CHEBI:15378"/>
        <dbReference type="ChEBI" id="CHEBI:29999"/>
        <dbReference type="ChEBI" id="CHEBI:30616"/>
        <dbReference type="ChEBI" id="CHEBI:83421"/>
        <dbReference type="ChEBI" id="CHEBI:456216"/>
        <dbReference type="EC" id="2.7.11.1"/>
    </reaction>
</comment>
<accession>A0A383WMD2</accession>
<dbReference type="SUPFAM" id="SSF56112">
    <property type="entry name" value="Protein kinase-like (PK-like)"/>
    <property type="match status" value="1"/>
</dbReference>
<dbReference type="STRING" id="3088.A0A383WMD2"/>
<evidence type="ECO:0000256" key="5">
    <source>
        <dbReference type="ARBA" id="ARBA00022777"/>
    </source>
</evidence>
<keyword evidence="5" id="KW-0418">Kinase</keyword>
<evidence type="ECO:0000256" key="1">
    <source>
        <dbReference type="ARBA" id="ARBA00012513"/>
    </source>
</evidence>
<feature type="region of interest" description="Disordered" evidence="9">
    <location>
        <begin position="420"/>
        <end position="493"/>
    </location>
</feature>
<evidence type="ECO:0000256" key="4">
    <source>
        <dbReference type="ARBA" id="ARBA00022741"/>
    </source>
</evidence>
<evidence type="ECO:0000256" key="8">
    <source>
        <dbReference type="ARBA" id="ARBA00048679"/>
    </source>
</evidence>
<evidence type="ECO:0000256" key="3">
    <source>
        <dbReference type="ARBA" id="ARBA00022679"/>
    </source>
</evidence>
<dbReference type="InterPro" id="IPR050588">
    <property type="entry name" value="WNK_Ser-Thr_kinase"/>
</dbReference>
<evidence type="ECO:0000313" key="11">
    <source>
        <dbReference type="EMBL" id="SZX78329.1"/>
    </source>
</evidence>
<evidence type="ECO:0000256" key="7">
    <source>
        <dbReference type="ARBA" id="ARBA00047899"/>
    </source>
</evidence>
<protein>
    <recommendedName>
        <fullName evidence="1">non-specific serine/threonine protein kinase</fullName>
        <ecNumber evidence="1">2.7.11.1</ecNumber>
    </recommendedName>
</protein>
<dbReference type="PROSITE" id="PS50011">
    <property type="entry name" value="PROTEIN_KINASE_DOM"/>
    <property type="match status" value="1"/>
</dbReference>
<evidence type="ECO:0000259" key="10">
    <source>
        <dbReference type="PROSITE" id="PS50011"/>
    </source>
</evidence>
<comment type="catalytic activity">
    <reaction evidence="7">
        <text>L-threonyl-[protein] + ATP = O-phospho-L-threonyl-[protein] + ADP + H(+)</text>
        <dbReference type="Rhea" id="RHEA:46608"/>
        <dbReference type="Rhea" id="RHEA-COMP:11060"/>
        <dbReference type="Rhea" id="RHEA-COMP:11605"/>
        <dbReference type="ChEBI" id="CHEBI:15378"/>
        <dbReference type="ChEBI" id="CHEBI:30013"/>
        <dbReference type="ChEBI" id="CHEBI:30616"/>
        <dbReference type="ChEBI" id="CHEBI:61977"/>
        <dbReference type="ChEBI" id="CHEBI:456216"/>
        <dbReference type="EC" id="2.7.11.1"/>
    </reaction>
</comment>
<dbReference type="GO" id="GO:0005524">
    <property type="term" value="F:ATP binding"/>
    <property type="evidence" value="ECO:0007669"/>
    <property type="project" value="UniProtKB-KW"/>
</dbReference>
<dbReference type="EC" id="2.7.11.1" evidence="1"/>
<dbReference type="InterPro" id="IPR011009">
    <property type="entry name" value="Kinase-like_dom_sf"/>
</dbReference>